<reference evidence="2" key="1">
    <citation type="submission" date="2022-01" db="EMBL/GenBank/DDBJ databases">
        <title>Genome Sequence Resource for Two Populations of Ditylenchus destructor, the Migratory Endoparasitic Phytonematode.</title>
        <authorList>
            <person name="Zhang H."/>
            <person name="Lin R."/>
            <person name="Xie B."/>
        </authorList>
    </citation>
    <scope>NUCLEOTIDE SEQUENCE</scope>
    <source>
        <strain evidence="2">BazhouSP</strain>
    </source>
</reference>
<evidence type="ECO:0000256" key="1">
    <source>
        <dbReference type="SAM" id="SignalP"/>
    </source>
</evidence>
<feature type="signal peptide" evidence="1">
    <location>
        <begin position="1"/>
        <end position="25"/>
    </location>
</feature>
<dbReference type="Proteomes" id="UP001201812">
    <property type="component" value="Unassembled WGS sequence"/>
</dbReference>
<evidence type="ECO:0000313" key="2">
    <source>
        <dbReference type="EMBL" id="KAI1714322.1"/>
    </source>
</evidence>
<keyword evidence="1" id="KW-0732">Signal</keyword>
<dbReference type="EMBL" id="JAKKPZ010000013">
    <property type="protein sequence ID" value="KAI1714322.1"/>
    <property type="molecule type" value="Genomic_DNA"/>
</dbReference>
<evidence type="ECO:0000313" key="3">
    <source>
        <dbReference type="Proteomes" id="UP001201812"/>
    </source>
</evidence>
<feature type="chain" id="PRO_5042011891" description="Ground-like domain-containing protein" evidence="1">
    <location>
        <begin position="26"/>
        <end position="150"/>
    </location>
</feature>
<proteinExistence type="predicted"/>
<sequence length="150" mass="15937">MNQYSIYVLALVATLMLIELTTVNGCGFPMPAPPPPMPCCCGGGGGGGCGRKKRAAVVPLLKTEDTPCPQGDWKPLIEQHMAKKDEPSTMANSIQTAFYRRYAENNKFLVICAAGKQGGLANKIRLSSAGDGYCHVSNDNAWCQVVSLAA</sequence>
<organism evidence="2 3">
    <name type="scientific">Ditylenchus destructor</name>
    <dbReference type="NCBI Taxonomy" id="166010"/>
    <lineage>
        <taxon>Eukaryota</taxon>
        <taxon>Metazoa</taxon>
        <taxon>Ecdysozoa</taxon>
        <taxon>Nematoda</taxon>
        <taxon>Chromadorea</taxon>
        <taxon>Rhabditida</taxon>
        <taxon>Tylenchina</taxon>
        <taxon>Tylenchomorpha</taxon>
        <taxon>Sphaerularioidea</taxon>
        <taxon>Anguinidae</taxon>
        <taxon>Anguininae</taxon>
        <taxon>Ditylenchus</taxon>
    </lineage>
</organism>
<evidence type="ECO:0008006" key="4">
    <source>
        <dbReference type="Google" id="ProtNLM"/>
    </source>
</evidence>
<gene>
    <name evidence="2" type="ORF">DdX_08415</name>
</gene>
<protein>
    <recommendedName>
        <fullName evidence="4">Ground-like domain-containing protein</fullName>
    </recommendedName>
</protein>
<dbReference type="AlphaFoldDB" id="A0AAD4R702"/>
<keyword evidence="3" id="KW-1185">Reference proteome</keyword>
<comment type="caution">
    <text evidence="2">The sequence shown here is derived from an EMBL/GenBank/DDBJ whole genome shotgun (WGS) entry which is preliminary data.</text>
</comment>
<accession>A0AAD4R702</accession>
<name>A0AAD4R702_9BILA</name>